<reference evidence="2" key="1">
    <citation type="submission" date="2023-01" db="EMBL/GenBank/DDBJ databases">
        <authorList>
            <person name="Piombo E."/>
        </authorList>
    </citation>
    <scope>NUCLEOTIDE SEQUENCE</scope>
</reference>
<feature type="compositionally biased region" description="Basic and acidic residues" evidence="1">
    <location>
        <begin position="23"/>
        <end position="43"/>
    </location>
</feature>
<dbReference type="EMBL" id="CABFNP030000555">
    <property type="protein sequence ID" value="CAI6043526.1"/>
    <property type="molecule type" value="Genomic_DNA"/>
</dbReference>
<accession>A0AA35LRC5</accession>
<feature type="compositionally biased region" description="Low complexity" evidence="1">
    <location>
        <begin position="85"/>
        <end position="104"/>
    </location>
</feature>
<keyword evidence="4" id="KW-1185">Reference proteome</keyword>
<feature type="region of interest" description="Disordered" evidence="1">
    <location>
        <begin position="396"/>
        <end position="419"/>
    </location>
</feature>
<name>A0AA35LRC5_9HYPO</name>
<evidence type="ECO:0000313" key="3">
    <source>
        <dbReference type="EMBL" id="CAI6090724.1"/>
    </source>
</evidence>
<proteinExistence type="predicted"/>
<protein>
    <submittedName>
        <fullName evidence="2">Uncharacterized protein</fullName>
    </submittedName>
</protein>
<evidence type="ECO:0000313" key="2">
    <source>
        <dbReference type="EMBL" id="CAI6043526.1"/>
    </source>
</evidence>
<feature type="region of interest" description="Disordered" evidence="1">
    <location>
        <begin position="80"/>
        <end position="222"/>
    </location>
</feature>
<sequence>MFINDRFTSQDTAAQYRVVQPTPDKDPKTLPREETFRDNDPSNHPRITGQATISSTHHVLLPAATLSGVPSILEHCAGRPKTSKALPTSPILPTATTPSTLAPAQHNSNPTPPESQNSNVSSSTSTCKDNISEISVDVNSDSDDDCNNDKDTYVGPAPPQRNQPAVIVANDVESDNDSEIPTNVNSDEPEDFNDHDDTSTNSDGLEDFNNEDNITINSDKPDYSKGIEVEKYSGLSANPAPKELEQFDDPAVIVSKDIEWAVDENQGLLGARRLGEEWEFLTPFETTFEPDYKLLNCEELIKKFNADYGPSKRPGTTRAVEPRDPEKELIYPINKEGFVGREYVDGELRYGVSWPSMWLPESALGEKLIDDFWREFLGIEGNIEVFKSNKRRQDYKVSTKKKRRRKHDDIDSLGDMRSL</sequence>
<dbReference type="AlphaFoldDB" id="A0AA35LRC5"/>
<feature type="compositionally biased region" description="Low complexity" evidence="1">
    <location>
        <begin position="115"/>
        <end position="126"/>
    </location>
</feature>
<organism evidence="2 4">
    <name type="scientific">Clonostachys chloroleuca</name>
    <dbReference type="NCBI Taxonomy" id="1926264"/>
    <lineage>
        <taxon>Eukaryota</taxon>
        <taxon>Fungi</taxon>
        <taxon>Dikarya</taxon>
        <taxon>Ascomycota</taxon>
        <taxon>Pezizomycotina</taxon>
        <taxon>Sordariomycetes</taxon>
        <taxon>Hypocreomycetidae</taxon>
        <taxon>Hypocreales</taxon>
        <taxon>Bionectriaceae</taxon>
        <taxon>Clonostachys</taxon>
    </lineage>
</organism>
<comment type="caution">
    <text evidence="2">The sequence shown here is derived from an EMBL/GenBank/DDBJ whole genome shotgun (WGS) entry which is preliminary data.</text>
</comment>
<dbReference type="EMBL" id="CABFNP030001040">
    <property type="protein sequence ID" value="CAI6090724.1"/>
    <property type="molecule type" value="Genomic_DNA"/>
</dbReference>
<dbReference type="Proteomes" id="UP001160390">
    <property type="component" value="Unassembled WGS sequence"/>
</dbReference>
<evidence type="ECO:0000313" key="4">
    <source>
        <dbReference type="Proteomes" id="UP001160390"/>
    </source>
</evidence>
<feature type="region of interest" description="Disordered" evidence="1">
    <location>
        <begin position="21"/>
        <end position="49"/>
    </location>
</feature>
<evidence type="ECO:0000256" key="1">
    <source>
        <dbReference type="SAM" id="MobiDB-lite"/>
    </source>
</evidence>
<gene>
    <name evidence="3" type="ORF">CCHLO57077_00019685</name>
    <name evidence="2" type="ORF">CCHLO57077_00019717</name>
</gene>